<accession>A0ABT5SY60</accession>
<keyword evidence="3" id="KW-0378">Hydrolase</keyword>
<evidence type="ECO:0000313" key="3">
    <source>
        <dbReference type="EMBL" id="MDD7967684.1"/>
    </source>
</evidence>
<name>A0ABT5SY60_9PSEU</name>
<keyword evidence="3" id="KW-0645">Protease</keyword>
<keyword evidence="3" id="KW-0121">Carboxypeptidase</keyword>
<dbReference type="Proteomes" id="UP001300763">
    <property type="component" value="Unassembled WGS sequence"/>
</dbReference>
<dbReference type="RefSeq" id="WP_274202217.1">
    <property type="nucleotide sequence ID" value="NZ_JAQZAO010000009.1"/>
</dbReference>
<dbReference type="PROSITE" id="PS52035">
    <property type="entry name" value="PEPTIDASE_M14"/>
    <property type="match status" value="1"/>
</dbReference>
<evidence type="ECO:0000313" key="4">
    <source>
        <dbReference type="Proteomes" id="UP001300763"/>
    </source>
</evidence>
<dbReference type="InterPro" id="IPR000834">
    <property type="entry name" value="Peptidase_M14"/>
</dbReference>
<feature type="active site" description="Proton donor/acceptor" evidence="1">
    <location>
        <position position="324"/>
    </location>
</feature>
<dbReference type="Pfam" id="PF00246">
    <property type="entry name" value="Peptidase_M14"/>
    <property type="match status" value="1"/>
</dbReference>
<dbReference type="GO" id="GO:0004180">
    <property type="term" value="F:carboxypeptidase activity"/>
    <property type="evidence" value="ECO:0007669"/>
    <property type="project" value="UniProtKB-KW"/>
</dbReference>
<comment type="similarity">
    <text evidence="1">Belongs to the peptidase M14 family.</text>
</comment>
<evidence type="ECO:0000259" key="2">
    <source>
        <dbReference type="PROSITE" id="PS52035"/>
    </source>
</evidence>
<dbReference type="SUPFAM" id="SSF53187">
    <property type="entry name" value="Zn-dependent exopeptidases"/>
    <property type="match status" value="1"/>
</dbReference>
<protein>
    <submittedName>
        <fullName evidence="3">M14 family zinc carboxypeptidase</fullName>
    </submittedName>
</protein>
<feature type="domain" description="Peptidase M14" evidence="2">
    <location>
        <begin position="20"/>
        <end position="350"/>
    </location>
</feature>
<keyword evidence="4" id="KW-1185">Reference proteome</keyword>
<sequence length="458" mass="48700">MSALPGWLVAEMAGVPPRDTLAGADELAAGAERLAAEHPGVVTRRRVGTSGQGEPLTALTIGAGDGPASPSALVIGLPHPNEPVGGLTALHLARRLAQDDALRARLGLVWHVVPCIDPDGLRLNEGWLAGPFTREHYARHLYRQAGNEQIEWSFPLAHKDAWFDAVLPETLALMRLVDEHRPVLMASLHNAEVGGVYHYLSRPEPPLHPLLQAIPAQAGLTLHRGEPEAPWIPLLAEGIYRSLDIRDAYDHLEVTGEQGSLVGGNSTGAYAARHGTLTLVTEVPYWRDDRLGDETPSGHGRSGLLADAGTAVRELAATLRATLETVDGAVHESPFVRATRFFAPFLAGSADDLARRAAAEPDRPATVAELASLAEITDMSRLRYAGMLLRALDAEIALGNVRPAVRAARAGLAERFAAWCAEAAGRTPADTVPIRDLVAVQAASVLAAADHLARPDAP</sequence>
<dbReference type="EMBL" id="JAQZAO010000009">
    <property type="protein sequence ID" value="MDD7967684.1"/>
    <property type="molecule type" value="Genomic_DNA"/>
</dbReference>
<evidence type="ECO:0000256" key="1">
    <source>
        <dbReference type="PROSITE-ProRule" id="PRU01379"/>
    </source>
</evidence>
<gene>
    <name evidence="3" type="ORF">PGB27_20270</name>
</gene>
<comment type="caution">
    <text evidence="3">The sequence shown here is derived from an EMBL/GenBank/DDBJ whole genome shotgun (WGS) entry which is preliminary data.</text>
</comment>
<organism evidence="3 4">
    <name type="scientific">Actinomycetospora lemnae</name>
    <dbReference type="NCBI Taxonomy" id="3019891"/>
    <lineage>
        <taxon>Bacteria</taxon>
        <taxon>Bacillati</taxon>
        <taxon>Actinomycetota</taxon>
        <taxon>Actinomycetes</taxon>
        <taxon>Pseudonocardiales</taxon>
        <taxon>Pseudonocardiaceae</taxon>
        <taxon>Actinomycetospora</taxon>
    </lineage>
</organism>
<proteinExistence type="inferred from homology"/>
<reference evidence="3 4" key="1">
    <citation type="submission" date="2023-02" db="EMBL/GenBank/DDBJ databases">
        <title>Genome sequencing required for Actinomycetospora new species description.</title>
        <authorList>
            <person name="Saimee Y."/>
            <person name="Duangmal K."/>
        </authorList>
    </citation>
    <scope>NUCLEOTIDE SEQUENCE [LARGE SCALE GENOMIC DNA]</scope>
    <source>
        <strain evidence="3 4">DW7H6</strain>
    </source>
</reference>
<dbReference type="Gene3D" id="3.40.630.10">
    <property type="entry name" value="Zn peptidases"/>
    <property type="match status" value="1"/>
</dbReference>